<dbReference type="PANTHER" id="PTHR43782">
    <property type="entry name" value="ARGINASE"/>
    <property type="match status" value="1"/>
</dbReference>
<reference evidence="4" key="1">
    <citation type="journal article" date="2020" name="Nature">
        <title>Giant virus diversity and host interactions through global metagenomics.</title>
        <authorList>
            <person name="Schulz F."/>
            <person name="Roux S."/>
            <person name="Paez-Espino D."/>
            <person name="Jungbluth S."/>
            <person name="Walsh D.A."/>
            <person name="Denef V.J."/>
            <person name="McMahon K.D."/>
            <person name="Konstantinidis K.T."/>
            <person name="Eloe-Fadrosh E.A."/>
            <person name="Kyrpides N.C."/>
            <person name="Woyke T."/>
        </authorList>
    </citation>
    <scope>NUCLEOTIDE SEQUENCE</scope>
    <source>
        <strain evidence="4">GVMAG-M-3300027810-10</strain>
    </source>
</reference>
<dbReference type="Pfam" id="PF00491">
    <property type="entry name" value="Arginase"/>
    <property type="match status" value="1"/>
</dbReference>
<dbReference type="AlphaFoldDB" id="A0A6C0LIZ0"/>
<dbReference type="GO" id="GO:0004053">
    <property type="term" value="F:arginase activity"/>
    <property type="evidence" value="ECO:0007669"/>
    <property type="project" value="TreeGrafter"/>
</dbReference>
<dbReference type="InterPro" id="IPR023696">
    <property type="entry name" value="Ureohydrolase_dom_sf"/>
</dbReference>
<dbReference type="GO" id="GO:0030145">
    <property type="term" value="F:manganese ion binding"/>
    <property type="evidence" value="ECO:0007669"/>
    <property type="project" value="TreeGrafter"/>
</dbReference>
<keyword evidence="3" id="KW-0464">Manganese</keyword>
<dbReference type="PROSITE" id="PS51409">
    <property type="entry name" value="ARGINASE_2"/>
    <property type="match status" value="1"/>
</dbReference>
<accession>A0A6C0LIZ0</accession>
<proteinExistence type="predicted"/>
<dbReference type="PRINTS" id="PR00116">
    <property type="entry name" value="ARGINASE"/>
</dbReference>
<keyword evidence="2" id="KW-0378">Hydrolase</keyword>
<dbReference type="InterPro" id="IPR006035">
    <property type="entry name" value="Ureohydrolase"/>
</dbReference>
<dbReference type="GO" id="GO:0005634">
    <property type="term" value="C:nucleus"/>
    <property type="evidence" value="ECO:0007669"/>
    <property type="project" value="TreeGrafter"/>
</dbReference>
<evidence type="ECO:0000256" key="1">
    <source>
        <dbReference type="ARBA" id="ARBA00022723"/>
    </source>
</evidence>
<dbReference type="GO" id="GO:0005829">
    <property type="term" value="C:cytosol"/>
    <property type="evidence" value="ECO:0007669"/>
    <property type="project" value="TreeGrafter"/>
</dbReference>
<dbReference type="SUPFAM" id="SSF52768">
    <property type="entry name" value="Arginase/deacetylase"/>
    <property type="match status" value="1"/>
</dbReference>
<name>A0A6C0LIZ0_9ZZZZ</name>
<dbReference type="Gene3D" id="3.40.800.10">
    <property type="entry name" value="Ureohydrolase domain"/>
    <property type="match status" value="1"/>
</dbReference>
<evidence type="ECO:0000256" key="3">
    <source>
        <dbReference type="ARBA" id="ARBA00023211"/>
    </source>
</evidence>
<dbReference type="EMBL" id="MN740497">
    <property type="protein sequence ID" value="QHU29838.1"/>
    <property type="molecule type" value="Genomic_DNA"/>
</dbReference>
<protein>
    <recommendedName>
        <fullName evidence="5">Arginase</fullName>
    </recommendedName>
</protein>
<keyword evidence="1" id="KW-0479">Metal-binding</keyword>
<organism evidence="4">
    <name type="scientific">viral metagenome</name>
    <dbReference type="NCBI Taxonomy" id="1070528"/>
    <lineage>
        <taxon>unclassified sequences</taxon>
        <taxon>metagenomes</taxon>
        <taxon>organismal metagenomes</taxon>
    </lineage>
</organism>
<dbReference type="PANTHER" id="PTHR43782:SF3">
    <property type="entry name" value="ARGINASE"/>
    <property type="match status" value="1"/>
</dbReference>
<sequence length="265" mass="30247">MLKNIVLLPSSCGQLKKGVKNFPGFISSFIKPTYIINKPLMKYCTDNIYVKLLDLYNVIHPHRKSINIGGDHSIAIPSGAASLNKYKDVKFIWIDAHADINTYESSKTKNYHGMPLAFLTGMDTNPLFPYIWNHLPFKNLYYVGIRDLDQFETETIEKHNIKYTLSKDVNKNPKAVYDQLSLFINKSPVHISFDVDAIDPKYISTTGTPVPNGLEIEAAKELLDLIMKNEFVVALDIVEMNIEVDPDNKDKSLMNFKYLFSDIFD</sequence>
<evidence type="ECO:0008006" key="5">
    <source>
        <dbReference type="Google" id="ProtNLM"/>
    </source>
</evidence>
<evidence type="ECO:0000313" key="4">
    <source>
        <dbReference type="EMBL" id="QHU29838.1"/>
    </source>
</evidence>
<evidence type="ECO:0000256" key="2">
    <source>
        <dbReference type="ARBA" id="ARBA00022801"/>
    </source>
</evidence>